<feature type="chain" id="PRO_5046105360" description="AA1-like domain-containing protein" evidence="5">
    <location>
        <begin position="21"/>
        <end position="177"/>
    </location>
</feature>
<keyword evidence="3 5" id="KW-0732">Signal</keyword>
<dbReference type="EMBL" id="JAQQWI010000013">
    <property type="protein sequence ID" value="KAK8013520.1"/>
    <property type="molecule type" value="Genomic_DNA"/>
</dbReference>
<organism evidence="7 8">
    <name type="scientific">Apiospora marii</name>
    <dbReference type="NCBI Taxonomy" id="335849"/>
    <lineage>
        <taxon>Eukaryota</taxon>
        <taxon>Fungi</taxon>
        <taxon>Dikarya</taxon>
        <taxon>Ascomycota</taxon>
        <taxon>Pezizomycotina</taxon>
        <taxon>Sordariomycetes</taxon>
        <taxon>Xylariomycetidae</taxon>
        <taxon>Amphisphaeriales</taxon>
        <taxon>Apiosporaceae</taxon>
        <taxon>Apiospora</taxon>
    </lineage>
</organism>
<feature type="domain" description="AA1-like" evidence="6">
    <location>
        <begin position="48"/>
        <end position="151"/>
    </location>
</feature>
<evidence type="ECO:0000256" key="1">
    <source>
        <dbReference type="ARBA" id="ARBA00004613"/>
    </source>
</evidence>
<evidence type="ECO:0000256" key="3">
    <source>
        <dbReference type="ARBA" id="ARBA00022729"/>
    </source>
</evidence>
<evidence type="ECO:0000313" key="8">
    <source>
        <dbReference type="Proteomes" id="UP001396898"/>
    </source>
</evidence>
<feature type="signal peptide" evidence="5">
    <location>
        <begin position="1"/>
        <end position="20"/>
    </location>
</feature>
<evidence type="ECO:0000256" key="2">
    <source>
        <dbReference type="ARBA" id="ARBA00022525"/>
    </source>
</evidence>
<proteinExistence type="predicted"/>
<evidence type="ECO:0000313" key="7">
    <source>
        <dbReference type="EMBL" id="KAK8013520.1"/>
    </source>
</evidence>
<name>A0ABR1RL28_9PEZI</name>
<accession>A0ABR1RL28</accession>
<comment type="subcellular location">
    <subcellularLocation>
        <location evidence="1">Secreted</location>
    </subcellularLocation>
</comment>
<evidence type="ECO:0000256" key="5">
    <source>
        <dbReference type="SAM" id="SignalP"/>
    </source>
</evidence>
<gene>
    <name evidence="7" type="ORF">PG991_009113</name>
</gene>
<dbReference type="InterPro" id="IPR032382">
    <property type="entry name" value="AltA1"/>
</dbReference>
<reference evidence="7 8" key="1">
    <citation type="submission" date="2023-01" db="EMBL/GenBank/DDBJ databases">
        <title>Analysis of 21 Apiospora genomes using comparative genomics revels a genus with tremendous synthesis potential of carbohydrate active enzymes and secondary metabolites.</title>
        <authorList>
            <person name="Sorensen T."/>
        </authorList>
    </citation>
    <scope>NUCLEOTIDE SEQUENCE [LARGE SCALE GENOMIC DNA]</scope>
    <source>
        <strain evidence="7 8">CBS 20057</strain>
    </source>
</reference>
<protein>
    <recommendedName>
        <fullName evidence="6">AA1-like domain-containing protein</fullName>
    </recommendedName>
</protein>
<sequence>MQHAIAVLTILSAAASPMRSRTNATSCQAATLGNYSWEIRNFYHQVLNTRGHLSFDLSNPALLHASQCSASGSQPFGGFYGTIPYKCADGTEGTTTQTTFDFNSLSRTLNINQTWVCRDEEPQWPVRFHAYGSINLTLDCTDKVTNDWKMDELDSSRETKCTSMAVLLRPYQMTAVA</sequence>
<comment type="caution">
    <text evidence="7">The sequence shown here is derived from an EMBL/GenBank/DDBJ whole genome shotgun (WGS) entry which is preliminary data.</text>
</comment>
<keyword evidence="8" id="KW-1185">Reference proteome</keyword>
<evidence type="ECO:0000259" key="6">
    <source>
        <dbReference type="Pfam" id="PF16541"/>
    </source>
</evidence>
<keyword evidence="2" id="KW-0964">Secreted</keyword>
<dbReference type="Proteomes" id="UP001396898">
    <property type="component" value="Unassembled WGS sequence"/>
</dbReference>
<evidence type="ECO:0000256" key="4">
    <source>
        <dbReference type="ARBA" id="ARBA00023157"/>
    </source>
</evidence>
<keyword evidence="4" id="KW-1015">Disulfide bond</keyword>
<dbReference type="Pfam" id="PF16541">
    <property type="entry name" value="AltA1"/>
    <property type="match status" value="1"/>
</dbReference>